<accession>A0A1Y2HNF8</accession>
<reference evidence="1 2" key="1">
    <citation type="submission" date="2016-07" db="EMBL/GenBank/DDBJ databases">
        <title>Pervasive Adenine N6-methylation of Active Genes in Fungi.</title>
        <authorList>
            <consortium name="DOE Joint Genome Institute"/>
            <person name="Mondo S.J."/>
            <person name="Dannebaum R.O."/>
            <person name="Kuo R.C."/>
            <person name="Labutti K."/>
            <person name="Haridas S."/>
            <person name="Kuo A."/>
            <person name="Salamov A."/>
            <person name="Ahrendt S.R."/>
            <person name="Lipzen A."/>
            <person name="Sullivan W."/>
            <person name="Andreopoulos W.B."/>
            <person name="Clum A."/>
            <person name="Lindquist E."/>
            <person name="Daum C."/>
            <person name="Ramamoorthy G.K."/>
            <person name="Gryganskyi A."/>
            <person name="Culley D."/>
            <person name="Magnuson J.K."/>
            <person name="James T.Y."/>
            <person name="O'Malley M.A."/>
            <person name="Stajich J.E."/>
            <person name="Spatafora J.W."/>
            <person name="Visel A."/>
            <person name="Grigoriev I.V."/>
        </authorList>
    </citation>
    <scope>NUCLEOTIDE SEQUENCE [LARGE SCALE GENOMIC DNA]</scope>
    <source>
        <strain evidence="1 2">PL171</strain>
    </source>
</reference>
<dbReference type="AlphaFoldDB" id="A0A1Y2HNF8"/>
<comment type="caution">
    <text evidence="1">The sequence shown here is derived from an EMBL/GenBank/DDBJ whole genome shotgun (WGS) entry which is preliminary data.</text>
</comment>
<name>A0A1Y2HNF8_9FUNG</name>
<keyword evidence="2" id="KW-1185">Reference proteome</keyword>
<gene>
    <name evidence="1" type="ORF">BCR44DRAFT_40818</name>
</gene>
<sequence>MITDGYGSRPCENGGKVGMSWMELESVSLSTAAQITFKAQSHDLVADTLPCRGRVLLMAVPTARCRRTTYV</sequence>
<protein>
    <submittedName>
        <fullName evidence="1">Uncharacterized protein</fullName>
    </submittedName>
</protein>
<dbReference type="EMBL" id="MCFL01000018">
    <property type="protein sequence ID" value="ORZ36118.1"/>
    <property type="molecule type" value="Genomic_DNA"/>
</dbReference>
<evidence type="ECO:0000313" key="1">
    <source>
        <dbReference type="EMBL" id="ORZ36118.1"/>
    </source>
</evidence>
<dbReference type="Proteomes" id="UP000193411">
    <property type="component" value="Unassembled WGS sequence"/>
</dbReference>
<evidence type="ECO:0000313" key="2">
    <source>
        <dbReference type="Proteomes" id="UP000193411"/>
    </source>
</evidence>
<organism evidence="1 2">
    <name type="scientific">Catenaria anguillulae PL171</name>
    <dbReference type="NCBI Taxonomy" id="765915"/>
    <lineage>
        <taxon>Eukaryota</taxon>
        <taxon>Fungi</taxon>
        <taxon>Fungi incertae sedis</taxon>
        <taxon>Blastocladiomycota</taxon>
        <taxon>Blastocladiomycetes</taxon>
        <taxon>Blastocladiales</taxon>
        <taxon>Catenariaceae</taxon>
        <taxon>Catenaria</taxon>
    </lineage>
</organism>
<proteinExistence type="predicted"/>